<proteinExistence type="predicted"/>
<feature type="chain" id="PRO_5042535932" description="Secreted protein" evidence="1">
    <location>
        <begin position="24"/>
        <end position="104"/>
    </location>
</feature>
<comment type="caution">
    <text evidence="2">The sequence shown here is derived from an EMBL/GenBank/DDBJ whole genome shotgun (WGS) entry which is preliminary data.</text>
</comment>
<dbReference type="AlphaFoldDB" id="A0AAI9TSV9"/>
<keyword evidence="1" id="KW-0732">Signal</keyword>
<evidence type="ECO:0000313" key="2">
    <source>
        <dbReference type="EMBL" id="KAJ9492457.1"/>
    </source>
</evidence>
<reference evidence="2" key="2">
    <citation type="journal article" date="2016" name="Fungal Biol.">
        <title>Ochratoxin A production by Penicillium thymicola.</title>
        <authorList>
            <person name="Nguyen H.D.T."/>
            <person name="McMullin D.R."/>
            <person name="Ponomareva E."/>
            <person name="Riley R."/>
            <person name="Pomraning K.R."/>
            <person name="Baker S.E."/>
            <person name="Seifert K.A."/>
        </authorList>
    </citation>
    <scope>NUCLEOTIDE SEQUENCE</scope>
    <source>
        <strain evidence="2">DAOM 180753</strain>
    </source>
</reference>
<protein>
    <recommendedName>
        <fullName evidence="4">Secreted protein</fullName>
    </recommendedName>
</protein>
<evidence type="ECO:0008006" key="4">
    <source>
        <dbReference type="Google" id="ProtNLM"/>
    </source>
</evidence>
<dbReference type="Proteomes" id="UP001227192">
    <property type="component" value="Unassembled WGS sequence"/>
</dbReference>
<dbReference type="EMBL" id="LACB01000011">
    <property type="protein sequence ID" value="KAJ9492457.1"/>
    <property type="molecule type" value="Genomic_DNA"/>
</dbReference>
<gene>
    <name evidence="2" type="ORF">VN97_g764</name>
</gene>
<evidence type="ECO:0000313" key="3">
    <source>
        <dbReference type="Proteomes" id="UP001227192"/>
    </source>
</evidence>
<accession>A0AAI9TSV9</accession>
<evidence type="ECO:0000256" key="1">
    <source>
        <dbReference type="SAM" id="SignalP"/>
    </source>
</evidence>
<name>A0AAI9TSV9_PENTH</name>
<reference evidence="2" key="1">
    <citation type="submission" date="2015-06" db="EMBL/GenBank/DDBJ databases">
        <authorList>
            <person name="Nguyen H."/>
        </authorList>
    </citation>
    <scope>NUCLEOTIDE SEQUENCE</scope>
    <source>
        <strain evidence="2">DAOM 180753</strain>
    </source>
</reference>
<organism evidence="2 3">
    <name type="scientific">Penicillium thymicola</name>
    <dbReference type="NCBI Taxonomy" id="293382"/>
    <lineage>
        <taxon>Eukaryota</taxon>
        <taxon>Fungi</taxon>
        <taxon>Dikarya</taxon>
        <taxon>Ascomycota</taxon>
        <taxon>Pezizomycotina</taxon>
        <taxon>Eurotiomycetes</taxon>
        <taxon>Eurotiomycetidae</taxon>
        <taxon>Eurotiales</taxon>
        <taxon>Aspergillaceae</taxon>
        <taxon>Penicillium</taxon>
    </lineage>
</organism>
<feature type="signal peptide" evidence="1">
    <location>
        <begin position="1"/>
        <end position="23"/>
    </location>
</feature>
<sequence length="104" mass="11902">MLEFRQLTSFFLLFEFIINISSGEIKYIVKNRWFSLIGAMDYFGVAAEAWSKSPSSPSSVHMHPARLTTSLPQKYHIPNGNIHTVSWYISVITDLERAIPRLAI</sequence>
<keyword evidence="3" id="KW-1185">Reference proteome</keyword>